<dbReference type="Proteomes" id="UP000518878">
    <property type="component" value="Unassembled WGS sequence"/>
</dbReference>
<protein>
    <submittedName>
        <fullName evidence="1">DUF192 domain-containing protein</fullName>
    </submittedName>
</protein>
<evidence type="ECO:0000313" key="2">
    <source>
        <dbReference type="Proteomes" id="UP000518878"/>
    </source>
</evidence>
<comment type="caution">
    <text evidence="1">The sequence shown here is derived from an EMBL/GenBank/DDBJ whole genome shotgun (WGS) entry which is preliminary data.</text>
</comment>
<gene>
    <name evidence="1" type="ORF">HBF32_00750</name>
</gene>
<organism evidence="1 2">
    <name type="scientific">Luteibacter yeojuensis</name>
    <dbReference type="NCBI Taxonomy" id="345309"/>
    <lineage>
        <taxon>Bacteria</taxon>
        <taxon>Pseudomonadati</taxon>
        <taxon>Pseudomonadota</taxon>
        <taxon>Gammaproteobacteria</taxon>
        <taxon>Lysobacterales</taxon>
        <taxon>Rhodanobacteraceae</taxon>
        <taxon>Luteibacter</taxon>
    </lineage>
</organism>
<evidence type="ECO:0000313" key="1">
    <source>
        <dbReference type="EMBL" id="NID13996.1"/>
    </source>
</evidence>
<dbReference type="InterPro" id="IPR038695">
    <property type="entry name" value="Saro_0823-like_sf"/>
</dbReference>
<dbReference type="RefSeq" id="WP_166697732.1">
    <property type="nucleotide sequence ID" value="NZ_JAAQTL010000001.1"/>
</dbReference>
<accession>A0A7X5TMK6</accession>
<keyword evidence="2" id="KW-1185">Reference proteome</keyword>
<dbReference type="InterPro" id="IPR003795">
    <property type="entry name" value="DUF192"/>
</dbReference>
<dbReference type="EMBL" id="JAAQTL010000001">
    <property type="protein sequence ID" value="NID13996.1"/>
    <property type="molecule type" value="Genomic_DNA"/>
</dbReference>
<dbReference type="Gene3D" id="2.60.120.1140">
    <property type="entry name" value="Protein of unknown function DUF192"/>
    <property type="match status" value="1"/>
</dbReference>
<sequence length="115" mass="12728">MKLGGIYLGDTCIVPRVWRASAWWDRARGLLGRRALGEGEGLLLEPCGSVHTFWMRYPIDLVFLDAQDRLLRTCASVPPWRARAARGASKTLELPAGALRALVLNPGDPCIWRAS</sequence>
<name>A0A7X5TMK6_9GAMM</name>
<proteinExistence type="predicted"/>
<dbReference type="Pfam" id="PF02643">
    <property type="entry name" value="DUF192"/>
    <property type="match status" value="1"/>
</dbReference>
<dbReference type="AlphaFoldDB" id="A0A7X5TMK6"/>
<reference evidence="1 2" key="1">
    <citation type="journal article" date="2006" name="Int. J. Syst. Evol. Microbiol.">
        <title>Dyella yeojuensis sp. nov., isolated from greenhouse soil in Korea.</title>
        <authorList>
            <person name="Kim B.Y."/>
            <person name="Weon H.Y."/>
            <person name="Lee K.H."/>
            <person name="Seok S.J."/>
            <person name="Kwon S.W."/>
            <person name="Go S.J."/>
            <person name="Stackebrandt E."/>
        </authorList>
    </citation>
    <scope>NUCLEOTIDE SEQUENCE [LARGE SCALE GENOMIC DNA]</scope>
    <source>
        <strain evidence="1 2">DSM 17673</strain>
    </source>
</reference>